<comment type="caution">
    <text evidence="7">The sequence shown here is derived from an EMBL/GenBank/DDBJ whole genome shotgun (WGS) entry which is preliminary data.</text>
</comment>
<comment type="function">
    <text evidence="5">The H protein shuttles the methylamine group of glycine from the P protein to the T protein.</text>
</comment>
<dbReference type="PROSITE" id="PS50968">
    <property type="entry name" value="BIOTINYL_LIPOYL"/>
    <property type="match status" value="1"/>
</dbReference>
<comment type="subunit">
    <text evidence="5">The glycine cleavage system is composed of four proteins: P, T, L and H.</text>
</comment>
<dbReference type="PANTHER" id="PTHR11715">
    <property type="entry name" value="GLYCINE CLEAVAGE SYSTEM H PROTEIN"/>
    <property type="match status" value="1"/>
</dbReference>
<dbReference type="AlphaFoldDB" id="A0A9Q1CB98"/>
<reference evidence="7" key="1">
    <citation type="submission" date="2021-10" db="EMBL/GenBank/DDBJ databases">
        <title>Tropical sea cucumber genome reveals ecological adaptation and Cuvierian tubules defense mechanism.</title>
        <authorList>
            <person name="Chen T."/>
        </authorList>
    </citation>
    <scope>NUCLEOTIDE SEQUENCE</scope>
    <source>
        <strain evidence="7">Nanhai2018</strain>
        <tissue evidence="7">Muscle</tissue>
    </source>
</reference>
<dbReference type="Proteomes" id="UP001152320">
    <property type="component" value="Chromosome 5"/>
</dbReference>
<dbReference type="NCBIfam" id="NF002270">
    <property type="entry name" value="PRK01202.1"/>
    <property type="match status" value="1"/>
</dbReference>
<dbReference type="SUPFAM" id="SSF51230">
    <property type="entry name" value="Single hybrid motif"/>
    <property type="match status" value="1"/>
</dbReference>
<dbReference type="PANTHER" id="PTHR11715:SF3">
    <property type="entry name" value="GLYCINE CLEAVAGE SYSTEM H PROTEIN-RELATED"/>
    <property type="match status" value="1"/>
</dbReference>
<name>A0A9Q1CB98_HOLLE</name>
<dbReference type="Gene3D" id="2.40.50.100">
    <property type="match status" value="1"/>
</dbReference>
<dbReference type="EMBL" id="JAIZAY010000005">
    <property type="protein sequence ID" value="KAJ8041752.1"/>
    <property type="molecule type" value="Genomic_DNA"/>
</dbReference>
<dbReference type="OrthoDB" id="10264154at2759"/>
<dbReference type="InterPro" id="IPR017453">
    <property type="entry name" value="GCV_H_sub"/>
</dbReference>
<dbReference type="NCBIfam" id="TIGR00527">
    <property type="entry name" value="gcvH"/>
    <property type="match status" value="1"/>
</dbReference>
<dbReference type="GO" id="GO:0019464">
    <property type="term" value="P:glycine decarboxylation via glycine cleavage system"/>
    <property type="evidence" value="ECO:0007669"/>
    <property type="project" value="UniProtKB-UniRule"/>
</dbReference>
<evidence type="ECO:0000313" key="8">
    <source>
        <dbReference type="Proteomes" id="UP001152320"/>
    </source>
</evidence>
<comment type="cofactor">
    <cofactor evidence="5">
        <name>(R)-lipoate</name>
        <dbReference type="ChEBI" id="CHEBI:83088"/>
    </cofactor>
    <text evidence="5">Binds 1 lipoyl cofactor covalently.</text>
</comment>
<dbReference type="PROSITE" id="PS00189">
    <property type="entry name" value="LIPOYL"/>
    <property type="match status" value="1"/>
</dbReference>
<dbReference type="GO" id="GO:0009249">
    <property type="term" value="P:protein lipoylation"/>
    <property type="evidence" value="ECO:0007669"/>
    <property type="project" value="TreeGrafter"/>
</dbReference>
<keyword evidence="5" id="KW-0496">Mitochondrion</keyword>
<feature type="domain" description="Lipoyl-binding" evidence="6">
    <location>
        <begin position="27"/>
        <end position="109"/>
    </location>
</feature>
<organism evidence="7 8">
    <name type="scientific">Holothuria leucospilota</name>
    <name type="common">Black long sea cucumber</name>
    <name type="synonym">Mertensiothuria leucospilota</name>
    <dbReference type="NCBI Taxonomy" id="206669"/>
    <lineage>
        <taxon>Eukaryota</taxon>
        <taxon>Metazoa</taxon>
        <taxon>Echinodermata</taxon>
        <taxon>Eleutherozoa</taxon>
        <taxon>Echinozoa</taxon>
        <taxon>Holothuroidea</taxon>
        <taxon>Aspidochirotacea</taxon>
        <taxon>Aspidochirotida</taxon>
        <taxon>Holothuriidae</taxon>
        <taxon>Holothuria</taxon>
    </lineage>
</organism>
<comment type="subcellular location">
    <subcellularLocation>
        <location evidence="5">Mitochondrion</location>
    </subcellularLocation>
</comment>
<evidence type="ECO:0000256" key="1">
    <source>
        <dbReference type="ARBA" id="ARBA00009249"/>
    </source>
</evidence>
<comment type="similarity">
    <text evidence="1 5">Belongs to the GcvH family.</text>
</comment>
<dbReference type="GO" id="GO:0005829">
    <property type="term" value="C:cytosol"/>
    <property type="evidence" value="ECO:0007669"/>
    <property type="project" value="TreeGrafter"/>
</dbReference>
<evidence type="ECO:0000256" key="4">
    <source>
        <dbReference type="PIRSR" id="PIRSR617453-50"/>
    </source>
</evidence>
<dbReference type="GO" id="GO:0005960">
    <property type="term" value="C:glycine cleavage complex"/>
    <property type="evidence" value="ECO:0007669"/>
    <property type="project" value="UniProtKB-UniRule"/>
</dbReference>
<dbReference type="Pfam" id="PF01597">
    <property type="entry name" value="GCV_H"/>
    <property type="match status" value="1"/>
</dbReference>
<sequence length="133" mass="14991">MIQYSFPERKFTEEHEWLLLKDDASDVATVGVSDFAQSQLGDMVYVELPEVGRAITKGEEMMVLESVKAASDVYAPVDGEVVEVNNALEERPELVNSSPYDKGWLFTMKVADVSSLDSLMNEKEYEKFIEGQE</sequence>
<keyword evidence="3 5" id="KW-0809">Transit peptide</keyword>
<dbReference type="GO" id="GO:0005739">
    <property type="term" value="C:mitochondrion"/>
    <property type="evidence" value="ECO:0007669"/>
    <property type="project" value="UniProtKB-SubCell"/>
</dbReference>
<gene>
    <name evidence="7" type="ORF">HOLleu_12656</name>
</gene>
<dbReference type="CDD" id="cd06848">
    <property type="entry name" value="GCS_H"/>
    <property type="match status" value="1"/>
</dbReference>
<feature type="modified residue" description="N6-lipoyllysine" evidence="4">
    <location>
        <position position="68"/>
    </location>
</feature>
<dbReference type="InterPro" id="IPR000089">
    <property type="entry name" value="Biotin_lipoyl"/>
</dbReference>
<dbReference type="HAMAP" id="MF_00272">
    <property type="entry name" value="GcvH"/>
    <property type="match status" value="1"/>
</dbReference>
<accession>A0A9Q1CB98</accession>
<dbReference type="InterPro" id="IPR011053">
    <property type="entry name" value="Single_hybrid_motif"/>
</dbReference>
<evidence type="ECO:0000313" key="7">
    <source>
        <dbReference type="EMBL" id="KAJ8041752.1"/>
    </source>
</evidence>
<dbReference type="InterPro" id="IPR003016">
    <property type="entry name" value="2-oxoA_DH_lipoyl-BS"/>
</dbReference>
<dbReference type="InterPro" id="IPR033753">
    <property type="entry name" value="GCV_H/Fam206"/>
</dbReference>
<evidence type="ECO:0000256" key="2">
    <source>
        <dbReference type="ARBA" id="ARBA00022823"/>
    </source>
</evidence>
<evidence type="ECO:0000256" key="3">
    <source>
        <dbReference type="ARBA" id="ARBA00022946"/>
    </source>
</evidence>
<proteinExistence type="inferred from homology"/>
<keyword evidence="8" id="KW-1185">Reference proteome</keyword>
<dbReference type="InterPro" id="IPR002930">
    <property type="entry name" value="GCV_H"/>
</dbReference>
<keyword evidence="2 4" id="KW-0450">Lipoyl</keyword>
<evidence type="ECO:0000259" key="6">
    <source>
        <dbReference type="PROSITE" id="PS50968"/>
    </source>
</evidence>
<protein>
    <recommendedName>
        <fullName evidence="5">Glycine cleavage system H protein</fullName>
    </recommendedName>
</protein>
<evidence type="ECO:0000256" key="5">
    <source>
        <dbReference type="RuleBase" id="RU364055"/>
    </source>
</evidence>